<organism evidence="1 2">
    <name type="scientific">Dermatophagoides pteronyssinus</name>
    <name type="common">European house dust mite</name>
    <dbReference type="NCBI Taxonomy" id="6956"/>
    <lineage>
        <taxon>Eukaryota</taxon>
        <taxon>Metazoa</taxon>
        <taxon>Ecdysozoa</taxon>
        <taxon>Arthropoda</taxon>
        <taxon>Chelicerata</taxon>
        <taxon>Arachnida</taxon>
        <taxon>Acari</taxon>
        <taxon>Acariformes</taxon>
        <taxon>Sarcoptiformes</taxon>
        <taxon>Astigmata</taxon>
        <taxon>Psoroptidia</taxon>
        <taxon>Analgoidea</taxon>
        <taxon>Pyroglyphidae</taxon>
        <taxon>Dermatophagoidinae</taxon>
        <taxon>Dermatophagoides</taxon>
    </lineage>
</organism>
<evidence type="ECO:0000313" key="2">
    <source>
        <dbReference type="Proteomes" id="UP000887458"/>
    </source>
</evidence>
<accession>A0ABQ8JLQ3</accession>
<reference evidence="1 2" key="1">
    <citation type="journal article" date="2018" name="J. Allergy Clin. Immunol.">
        <title>High-quality assembly of Dermatophagoides pteronyssinus genome and transcriptome reveals a wide range of novel allergens.</title>
        <authorList>
            <person name="Liu X.Y."/>
            <person name="Yang K.Y."/>
            <person name="Wang M.Q."/>
            <person name="Kwok J.S."/>
            <person name="Zeng X."/>
            <person name="Yang Z."/>
            <person name="Xiao X.J."/>
            <person name="Lau C.P."/>
            <person name="Li Y."/>
            <person name="Huang Z.M."/>
            <person name="Ba J.G."/>
            <person name="Yim A.K."/>
            <person name="Ouyang C.Y."/>
            <person name="Ngai S.M."/>
            <person name="Chan T.F."/>
            <person name="Leung E.L."/>
            <person name="Liu L."/>
            <person name="Liu Z.G."/>
            <person name="Tsui S.K."/>
        </authorList>
    </citation>
    <scope>NUCLEOTIDE SEQUENCE [LARGE SCALE GENOMIC DNA]</scope>
    <source>
        <strain evidence="1">Derp</strain>
    </source>
</reference>
<reference evidence="1 2" key="2">
    <citation type="journal article" date="2022" name="Mol. Biol. Evol.">
        <title>Comparative Genomics Reveals Insights into the Divergent Evolution of Astigmatic Mites and Household Pest Adaptations.</title>
        <authorList>
            <person name="Xiong Q."/>
            <person name="Wan A.T."/>
            <person name="Liu X."/>
            <person name="Fung C.S."/>
            <person name="Xiao X."/>
            <person name="Malainual N."/>
            <person name="Hou J."/>
            <person name="Wang L."/>
            <person name="Wang M."/>
            <person name="Yang K.Y."/>
            <person name="Cui Y."/>
            <person name="Leung E.L."/>
            <person name="Nong W."/>
            <person name="Shin S.K."/>
            <person name="Au S.W."/>
            <person name="Jeong K.Y."/>
            <person name="Chew F.T."/>
            <person name="Hui J.H."/>
            <person name="Leung T.F."/>
            <person name="Tungtrongchitr A."/>
            <person name="Zhong N."/>
            <person name="Liu Z."/>
            <person name="Tsui S.K."/>
        </authorList>
    </citation>
    <scope>NUCLEOTIDE SEQUENCE [LARGE SCALE GENOMIC DNA]</scope>
    <source>
        <strain evidence="1">Derp</strain>
    </source>
</reference>
<name>A0ABQ8JLQ3_DERPT</name>
<dbReference type="Proteomes" id="UP000887458">
    <property type="component" value="Unassembled WGS sequence"/>
</dbReference>
<sequence>MDISCNITSYSNVYGPYSRAMFRVMPISRFGFSGNSTSSPTRSIWLASLGNALTAAARIAGSASVDLMISSIAFTILSTPSVLTLRFSNARTIVMRSLASLATAKRAK</sequence>
<comment type="caution">
    <text evidence="1">The sequence shown here is derived from an EMBL/GenBank/DDBJ whole genome shotgun (WGS) entry which is preliminary data.</text>
</comment>
<proteinExistence type="predicted"/>
<gene>
    <name evidence="1" type="ORF">DERP_003829</name>
</gene>
<evidence type="ECO:0000313" key="1">
    <source>
        <dbReference type="EMBL" id="KAH9423548.1"/>
    </source>
</evidence>
<keyword evidence="2" id="KW-1185">Reference proteome</keyword>
<dbReference type="EMBL" id="NJHN03000032">
    <property type="protein sequence ID" value="KAH9423548.1"/>
    <property type="molecule type" value="Genomic_DNA"/>
</dbReference>
<protein>
    <submittedName>
        <fullName evidence="1">Uncharacterized protein</fullName>
    </submittedName>
</protein>